<dbReference type="Gene3D" id="3.40.50.1820">
    <property type="entry name" value="alpha/beta hydrolase"/>
    <property type="match status" value="1"/>
</dbReference>
<dbReference type="Gene3D" id="2.130.10.120">
    <property type="entry name" value="Prolyl oligopeptidase, N-terminal domain"/>
    <property type="match status" value="1"/>
</dbReference>
<keyword evidence="7" id="KW-0732">Signal</keyword>
<sequence>MKTLIFPLSLVFLFLWACNTKEKIMPPVADKNPTELTNHGESRTDNYFWMNDREDPKVIEYLEAENAYTDAVMEHTKPIQGKLYEEIKSKIKQEDESVPYKKNGYYYYQRTVPEKEYYLYCRKKGSLDTDEEVVLDVNKMAEGYDFYQLGGASVSPDNKIVAFGVDTVSRRKYTIHFKILETGEIFDDAIPLTTGSSVWANDNKTVYYVLKDDVTLRSEKIMKHILGTPVENDVEVFYEEDETFSTFIYKTKSNKYLIIGSESTLTSEYRFLDANNPRGEFKIIQPRTRGLEYAVDHFGDYFYIRTNLNALNFKLVRTPVSETEKENWEEVIPHRKDVYFSDFDIFKDDLVVSERKEGITQLRVMPWNGDEYYIDFDEEVYTVGSDINYDFDTDIFRFSYSSLTTPHSVFDFNMKNKERKLLKQTEVLGGFNKDDYETRRIYATAMDGTKIPISLVYKKGLEKDGTNPALIYGYGSYGYTIDPTFRLSILPLLDRGFVYAIAHIRGGQINGRAWYEDGKLLNKMNTFTDFNDCAQFLIDEGYTNPDKLFANGGSAGGLLMGAVVNLRPDLYKGVIADVPFVDVVTTMLDESIPLTTSEFDEWGNPKIEKYYYYMMSYSPYDNVAKKDYPAMMVTTGLHDSQVQYWEPTKWVAKLRDLKTDDNLLIFHVNMDYGHGGASGRFQWIENIALEYAFIFDQLGMNE</sequence>
<evidence type="ECO:0000256" key="7">
    <source>
        <dbReference type="SAM" id="SignalP"/>
    </source>
</evidence>
<comment type="similarity">
    <text evidence="1">Belongs to the peptidase S9A family.</text>
</comment>
<keyword evidence="2" id="KW-0645">Protease</keyword>
<dbReference type="InterPro" id="IPR023302">
    <property type="entry name" value="Pept_S9A_N"/>
</dbReference>
<dbReference type="Pfam" id="PF00326">
    <property type="entry name" value="Peptidase_S9"/>
    <property type="match status" value="1"/>
</dbReference>
<dbReference type="PANTHER" id="PTHR11757:SF19">
    <property type="entry name" value="PROLYL ENDOPEPTIDASE-LIKE"/>
    <property type="match status" value="1"/>
</dbReference>
<evidence type="ECO:0000259" key="9">
    <source>
        <dbReference type="Pfam" id="PF02897"/>
    </source>
</evidence>
<proteinExistence type="inferred from homology"/>
<accession>A0A6I6JW89</accession>
<reference evidence="10 11" key="1">
    <citation type="submission" date="2019-11" db="EMBL/GenBank/DDBJ databases">
        <authorList>
            <person name="Zheng R.K."/>
            <person name="Sun C.M."/>
        </authorList>
    </citation>
    <scope>NUCLEOTIDE SEQUENCE [LARGE SCALE GENOMIC DNA]</scope>
    <source>
        <strain evidence="10 11">WC007</strain>
    </source>
</reference>
<dbReference type="GO" id="GO:0004252">
    <property type="term" value="F:serine-type endopeptidase activity"/>
    <property type="evidence" value="ECO:0007669"/>
    <property type="project" value="InterPro"/>
</dbReference>
<evidence type="ECO:0000256" key="3">
    <source>
        <dbReference type="ARBA" id="ARBA00022801"/>
    </source>
</evidence>
<dbReference type="AlphaFoldDB" id="A0A6I6JW89"/>
<dbReference type="PANTHER" id="PTHR11757">
    <property type="entry name" value="PROTEASE FAMILY S9A OLIGOPEPTIDASE"/>
    <property type="match status" value="1"/>
</dbReference>
<comment type="function">
    <text evidence="5">Cleaves peptide bonds on the C-terminal side of prolyl residues within peptides that are up to approximately 30 amino acids long. Has an absolute requirement for an X-Pro bond in the trans configuration immediately preceding the Pro-Y scissible bond.</text>
</comment>
<dbReference type="Proteomes" id="UP000428260">
    <property type="component" value="Chromosome"/>
</dbReference>
<evidence type="ECO:0000256" key="2">
    <source>
        <dbReference type="ARBA" id="ARBA00022670"/>
    </source>
</evidence>
<keyword evidence="4" id="KW-0720">Serine protease</keyword>
<dbReference type="KEGG" id="mcos:GM418_28285"/>
<dbReference type="SUPFAM" id="SSF53474">
    <property type="entry name" value="alpha/beta-Hydrolases"/>
    <property type="match status" value="1"/>
</dbReference>
<evidence type="ECO:0000313" key="10">
    <source>
        <dbReference type="EMBL" id="QGY47425.1"/>
    </source>
</evidence>
<evidence type="ECO:0000256" key="6">
    <source>
        <dbReference type="ARBA" id="ARBA00081187"/>
    </source>
</evidence>
<dbReference type="EMBL" id="CP046401">
    <property type="protein sequence ID" value="QGY47425.1"/>
    <property type="molecule type" value="Genomic_DNA"/>
</dbReference>
<dbReference type="InterPro" id="IPR001375">
    <property type="entry name" value="Peptidase_S9_cat"/>
</dbReference>
<dbReference type="Pfam" id="PF02897">
    <property type="entry name" value="Peptidase_S9_N"/>
    <property type="match status" value="1"/>
</dbReference>
<evidence type="ECO:0000259" key="8">
    <source>
        <dbReference type="Pfam" id="PF00326"/>
    </source>
</evidence>
<evidence type="ECO:0000313" key="11">
    <source>
        <dbReference type="Proteomes" id="UP000428260"/>
    </source>
</evidence>
<evidence type="ECO:0000256" key="4">
    <source>
        <dbReference type="ARBA" id="ARBA00022825"/>
    </source>
</evidence>
<feature type="domain" description="Peptidase S9A N-terminal" evidence="9">
    <location>
        <begin position="27"/>
        <end position="424"/>
    </location>
</feature>
<dbReference type="InterPro" id="IPR029058">
    <property type="entry name" value="AB_hydrolase_fold"/>
</dbReference>
<organism evidence="10 11">
    <name type="scientific">Maribellus comscasis</name>
    <dbReference type="NCBI Taxonomy" id="2681766"/>
    <lineage>
        <taxon>Bacteria</taxon>
        <taxon>Pseudomonadati</taxon>
        <taxon>Bacteroidota</taxon>
        <taxon>Bacteroidia</taxon>
        <taxon>Marinilabiliales</taxon>
        <taxon>Prolixibacteraceae</taxon>
        <taxon>Maribellus</taxon>
    </lineage>
</organism>
<dbReference type="RefSeq" id="WP_158871284.1">
    <property type="nucleotide sequence ID" value="NZ_CP046401.1"/>
</dbReference>
<evidence type="ECO:0000256" key="1">
    <source>
        <dbReference type="ARBA" id="ARBA00005228"/>
    </source>
</evidence>
<feature type="signal peptide" evidence="7">
    <location>
        <begin position="1"/>
        <end position="17"/>
    </location>
</feature>
<feature type="domain" description="Peptidase S9 prolyl oligopeptidase catalytic" evidence="8">
    <location>
        <begin position="484"/>
        <end position="700"/>
    </location>
</feature>
<dbReference type="InterPro" id="IPR051543">
    <property type="entry name" value="Serine_Peptidase_S9A"/>
</dbReference>
<gene>
    <name evidence="10" type="ORF">GM418_28285</name>
</gene>
<feature type="chain" id="PRO_5026252999" description="Proline-specific endopeptidase" evidence="7">
    <location>
        <begin position="18"/>
        <end position="702"/>
    </location>
</feature>
<dbReference type="InterPro" id="IPR002470">
    <property type="entry name" value="Peptidase_S9A"/>
</dbReference>
<dbReference type="PRINTS" id="PR00862">
    <property type="entry name" value="PROLIGOPTASE"/>
</dbReference>
<dbReference type="GO" id="GO:0006508">
    <property type="term" value="P:proteolysis"/>
    <property type="evidence" value="ECO:0007669"/>
    <property type="project" value="UniProtKB-KW"/>
</dbReference>
<keyword evidence="3" id="KW-0378">Hydrolase</keyword>
<protein>
    <recommendedName>
        <fullName evidence="6">Proline-specific endopeptidase</fullName>
    </recommendedName>
</protein>
<dbReference type="FunFam" id="3.40.50.1820:FF:000005">
    <property type="entry name" value="Prolyl endopeptidase"/>
    <property type="match status" value="1"/>
</dbReference>
<name>A0A6I6JW89_9BACT</name>
<evidence type="ECO:0000256" key="5">
    <source>
        <dbReference type="ARBA" id="ARBA00060121"/>
    </source>
</evidence>
<keyword evidence="11" id="KW-1185">Reference proteome</keyword>
<dbReference type="SUPFAM" id="SSF50993">
    <property type="entry name" value="Peptidase/esterase 'gauge' domain"/>
    <property type="match status" value="1"/>
</dbReference>